<dbReference type="PROSITE" id="PS51257">
    <property type="entry name" value="PROKAR_LIPOPROTEIN"/>
    <property type="match status" value="1"/>
</dbReference>
<sequence>MRRRKTVAAIAVSVSAALVLGACGGGGDNGGGGGVGLDDSSQTGAKGDNGDGTYNAPEVEPGGPVSITHDAPFTTFNNSAASGNNFNNTLVLSSVLTHPFKIDDQLNILLNADVMESADVIETDPQIVEYKIREGVTWSDGAAWDCDDFYLSWLSRSATILDDAGDPLFVPASTSGAEDATFTCEDDLTGLLEFETDYADWKGEFEAVSMLPAHILEQEAGIEDITAINNDSSLEDKMAVAEFWNNGWNGFTEELAPASGPYMIDSFTPNSSVTLVRNPEWIGNPAGPESVSFQAIADASAQQSALQDQQVQVIQPQADNNVAEQLRALADQGIRYEAAEGLTFEHLDINLDNPLFQDQAVRQAFAACIDRDDLVDKLVRGVNPEAQPLGSLLFTSEESGYADRYEDVILGDSEAAMSILEEAGWTQGGDGVYEKDGERLSFSISHTSIPRRNETVALIQSHCADAGIEITDDNDDQFLDSRVSEGDYDVALFAWVGTPFKSSKVSIYSDGGGQNWSNWETPEATELLRSVNTELDEELRDQALIEADEIYAELVYSLPLFSVPNSWAYNESVDKVTYQGSDGVAWNVWEWEVSS</sequence>
<dbReference type="KEGG" id="ahg:AHOG_04225"/>
<organism evidence="1 2">
    <name type="scientific">Actinoalloteichus hoggarensis</name>
    <dbReference type="NCBI Taxonomy" id="1470176"/>
    <lineage>
        <taxon>Bacteria</taxon>
        <taxon>Bacillati</taxon>
        <taxon>Actinomycetota</taxon>
        <taxon>Actinomycetes</taxon>
        <taxon>Pseudonocardiales</taxon>
        <taxon>Pseudonocardiaceae</taxon>
        <taxon>Actinoalloteichus</taxon>
    </lineage>
</organism>
<dbReference type="GO" id="GO:0043190">
    <property type="term" value="C:ATP-binding cassette (ABC) transporter complex"/>
    <property type="evidence" value="ECO:0007669"/>
    <property type="project" value="InterPro"/>
</dbReference>
<dbReference type="InterPro" id="IPR039424">
    <property type="entry name" value="SBP_5"/>
</dbReference>
<protein>
    <submittedName>
        <fullName evidence="1">Oligopeptide-binding protein AppA</fullName>
    </submittedName>
</protein>
<keyword evidence="2" id="KW-1185">Reference proteome</keyword>
<dbReference type="InterPro" id="IPR000914">
    <property type="entry name" value="SBP_5_dom"/>
</dbReference>
<dbReference type="AlphaFoldDB" id="A0A221VZ31"/>
<gene>
    <name evidence="1" type="primary">appA1</name>
    <name evidence="1" type="ORF">AHOG_04225</name>
</gene>
<reference evidence="1 2" key="1">
    <citation type="submission" date="2017-07" db="EMBL/GenBank/DDBJ databases">
        <title>Complete genome sequence of Actinoalloteichus hoggarensis DSM 45943, type strain of Actinoalloteichus hoggarensis.</title>
        <authorList>
            <person name="Ruckert C."/>
            <person name="Nouioui I."/>
            <person name="Willmese J."/>
            <person name="van Wezel G."/>
            <person name="Klenk H.-P."/>
            <person name="Kalinowski J."/>
            <person name="Zotchev S.B."/>
        </authorList>
    </citation>
    <scope>NUCLEOTIDE SEQUENCE [LARGE SCALE GENOMIC DNA]</scope>
    <source>
        <strain evidence="1 2">DSM 45943</strain>
    </source>
</reference>
<accession>A0A221VZ31</accession>
<dbReference type="PIRSF" id="PIRSF002741">
    <property type="entry name" value="MppA"/>
    <property type="match status" value="1"/>
</dbReference>
<dbReference type="InterPro" id="IPR030678">
    <property type="entry name" value="Peptide/Ni-bd"/>
</dbReference>
<dbReference type="Gene3D" id="3.40.190.10">
    <property type="entry name" value="Periplasmic binding protein-like II"/>
    <property type="match status" value="1"/>
</dbReference>
<proteinExistence type="predicted"/>
<dbReference type="RefSeq" id="WP_093940186.1">
    <property type="nucleotide sequence ID" value="NZ_CP022521.1"/>
</dbReference>
<dbReference type="GO" id="GO:0042597">
    <property type="term" value="C:periplasmic space"/>
    <property type="evidence" value="ECO:0007669"/>
    <property type="project" value="UniProtKB-ARBA"/>
</dbReference>
<evidence type="ECO:0000313" key="1">
    <source>
        <dbReference type="EMBL" id="ASO18501.1"/>
    </source>
</evidence>
<dbReference type="GO" id="GO:0015833">
    <property type="term" value="P:peptide transport"/>
    <property type="evidence" value="ECO:0007669"/>
    <property type="project" value="TreeGrafter"/>
</dbReference>
<dbReference type="OrthoDB" id="7888869at2"/>
<dbReference type="SUPFAM" id="SSF53850">
    <property type="entry name" value="Periplasmic binding protein-like II"/>
    <property type="match status" value="1"/>
</dbReference>
<dbReference type="PANTHER" id="PTHR30290">
    <property type="entry name" value="PERIPLASMIC BINDING COMPONENT OF ABC TRANSPORTER"/>
    <property type="match status" value="1"/>
</dbReference>
<dbReference type="GO" id="GO:1904680">
    <property type="term" value="F:peptide transmembrane transporter activity"/>
    <property type="evidence" value="ECO:0007669"/>
    <property type="project" value="TreeGrafter"/>
</dbReference>
<dbReference type="EMBL" id="CP022521">
    <property type="protein sequence ID" value="ASO18501.1"/>
    <property type="molecule type" value="Genomic_DNA"/>
</dbReference>
<dbReference type="Pfam" id="PF00496">
    <property type="entry name" value="SBP_bac_5"/>
    <property type="match status" value="1"/>
</dbReference>
<evidence type="ECO:0000313" key="2">
    <source>
        <dbReference type="Proteomes" id="UP000204221"/>
    </source>
</evidence>
<dbReference type="CDD" id="cd08501">
    <property type="entry name" value="PBP2_Lpqw"/>
    <property type="match status" value="1"/>
</dbReference>
<name>A0A221VZ31_9PSEU</name>
<dbReference type="Proteomes" id="UP000204221">
    <property type="component" value="Chromosome"/>
</dbReference>
<dbReference type="PANTHER" id="PTHR30290:SF65">
    <property type="entry name" value="MONOACYL PHOSPHATIDYLINOSITOL TETRAMANNOSIDE-BINDING PROTEIN LPQW-RELATED"/>
    <property type="match status" value="1"/>
</dbReference>
<dbReference type="Gene3D" id="3.10.105.10">
    <property type="entry name" value="Dipeptide-binding Protein, Domain 3"/>
    <property type="match status" value="1"/>
</dbReference>